<dbReference type="RefSeq" id="WP_144583701.1">
    <property type="nucleotide sequence ID" value="NZ_BKKF01000092.1"/>
</dbReference>
<evidence type="ECO:0000259" key="2">
    <source>
        <dbReference type="Pfam" id="PF04773"/>
    </source>
</evidence>
<comment type="caution">
    <text evidence="3">The sequence shown here is derived from an EMBL/GenBank/DDBJ whole genome shotgun (WGS) entry which is preliminary data.</text>
</comment>
<organism evidence="3 4">
    <name type="scientific">Acinetobacter colistiniresistens</name>
    <dbReference type="NCBI Taxonomy" id="280145"/>
    <lineage>
        <taxon>Bacteria</taxon>
        <taxon>Pseudomonadati</taxon>
        <taxon>Pseudomonadota</taxon>
        <taxon>Gammaproteobacteria</taxon>
        <taxon>Moraxellales</taxon>
        <taxon>Moraxellaceae</taxon>
        <taxon>Acinetobacter</taxon>
    </lineage>
</organism>
<reference evidence="3 4" key="1">
    <citation type="submission" date="2019-07" db="EMBL/GenBank/DDBJ databases">
        <title>Draft Genome Sequence of the first blaOXA-58-Harboring Acinetobacter colistiniresistens clinical isolate from Brazil.</title>
        <authorList>
            <person name="Favaro L.S."/>
            <person name="Paula-Petroli S.B."/>
            <person name="Moura C.F."/>
            <person name="Tognim M.C.B."/>
            <person name="Venancio E.J."/>
            <person name="Yamada-Ogatta S.F."/>
            <person name="Carrara-Marroni F.E."/>
        </authorList>
    </citation>
    <scope>NUCLEOTIDE SEQUENCE [LARGE SCALE GENOMIC DNA]</scope>
    <source>
        <strain evidence="3 4">DL</strain>
    </source>
</reference>
<proteinExistence type="predicted"/>
<accession>A0A558F1X5</accession>
<evidence type="ECO:0000256" key="1">
    <source>
        <dbReference type="SAM" id="Phobius"/>
    </source>
</evidence>
<evidence type="ECO:0000313" key="4">
    <source>
        <dbReference type="Proteomes" id="UP000316981"/>
    </source>
</evidence>
<sequence length="336" mass="37411">MAMDKQQHQLVEEAALWIVQLSSDDESIRKNAQLKFNQWKQNSLQHQKIAADIEQCIRSIQKVSQSTHHKKVVKSALKAGLGSAKSYKHLRAGSAFVIALLAVSGSIFYLTDNTIAYLSADIQGDSAQWTTQTLQDGSRLILRGKSAVNLDFQANQRVVELVQGQIYVDVAKDPQRPFLVKTKHGQIQALGTAFSVSYTPVATELKMLHSRVRVQAASSPYAKQQVIVSAGQAVSMNQNGVQPLSALNIYNEQQKWNKHQLMVEDLPLDQVLKELDQNYKGKILFNAEALSHIQVNAVLPLDQTQDALKLLATVFPNLKIYQITPYIIVISSKNNI</sequence>
<name>A0A558F1X5_9GAMM</name>
<protein>
    <submittedName>
        <fullName evidence="3">Iron ABC transporter permease</fullName>
    </submittedName>
</protein>
<dbReference type="AlphaFoldDB" id="A0A558F1X5"/>
<keyword evidence="1" id="KW-1133">Transmembrane helix</keyword>
<dbReference type="EMBL" id="VMTP01000073">
    <property type="protein sequence ID" value="TVT79621.1"/>
    <property type="molecule type" value="Genomic_DNA"/>
</dbReference>
<keyword evidence="1" id="KW-0472">Membrane</keyword>
<dbReference type="Gene3D" id="2.60.120.1440">
    <property type="match status" value="1"/>
</dbReference>
<dbReference type="InterPro" id="IPR006860">
    <property type="entry name" value="FecR"/>
</dbReference>
<dbReference type="PANTHER" id="PTHR30273">
    <property type="entry name" value="PERIPLASMIC SIGNAL SENSOR AND SIGMA FACTOR ACTIVATOR FECR-RELATED"/>
    <property type="match status" value="1"/>
</dbReference>
<feature type="transmembrane region" description="Helical" evidence="1">
    <location>
        <begin position="92"/>
        <end position="110"/>
    </location>
</feature>
<evidence type="ECO:0000313" key="3">
    <source>
        <dbReference type="EMBL" id="TVT79621.1"/>
    </source>
</evidence>
<gene>
    <name evidence="3" type="ORF">FPV60_14245</name>
</gene>
<dbReference type="GO" id="GO:0016989">
    <property type="term" value="F:sigma factor antagonist activity"/>
    <property type="evidence" value="ECO:0007669"/>
    <property type="project" value="TreeGrafter"/>
</dbReference>
<keyword evidence="1" id="KW-0812">Transmembrane</keyword>
<feature type="domain" description="FecR protein" evidence="2">
    <location>
        <begin position="128"/>
        <end position="212"/>
    </location>
</feature>
<dbReference type="PIRSF" id="PIRSF018266">
    <property type="entry name" value="FecR"/>
    <property type="match status" value="1"/>
</dbReference>
<dbReference type="InterPro" id="IPR012373">
    <property type="entry name" value="Ferrdict_sens_TM"/>
</dbReference>
<dbReference type="Proteomes" id="UP000316981">
    <property type="component" value="Unassembled WGS sequence"/>
</dbReference>
<dbReference type="Pfam" id="PF04773">
    <property type="entry name" value="FecR"/>
    <property type="match status" value="1"/>
</dbReference>
<dbReference type="PANTHER" id="PTHR30273:SF2">
    <property type="entry name" value="PROTEIN FECR"/>
    <property type="match status" value="1"/>
</dbReference>